<keyword evidence="1" id="KW-1133">Transmembrane helix</keyword>
<keyword evidence="1" id="KW-0472">Membrane</keyword>
<gene>
    <name evidence="3" type="ORF">G6321_00025075</name>
    <name evidence="2" type="ORF">G6321_43140</name>
</gene>
<proteinExistence type="predicted"/>
<evidence type="ECO:0000313" key="2">
    <source>
        <dbReference type="EMBL" id="NYY94960.1"/>
    </source>
</evidence>
<sequence length="69" mass="8430">MENLADITIGIAIFAAVYVWYWRSRRNGEWHEHTSLKRGTVMRRRLLDGSWQYRELTDDEEVERQSFQR</sequence>
<reference evidence="3 4" key="1">
    <citation type="journal article" date="2017" name="Syst. Appl. Microbiol.">
        <title>Soybeans inoculated with root zone soils of Canadian native legumes harbour diverse and novel Bradyrhizobium spp. that possess agricultural potential.</title>
        <authorList>
            <person name="Bromfield E.S.P."/>
            <person name="Cloutier S."/>
            <person name="Tambong J.T."/>
            <person name="Tran Thi T.V."/>
        </authorList>
    </citation>
    <scope>NUCLEOTIDE SEQUENCE [LARGE SCALE GENOMIC DNA]</scope>
    <source>
        <strain evidence="3 4">323S2</strain>
    </source>
</reference>
<protein>
    <submittedName>
        <fullName evidence="2">Uncharacterized protein</fullName>
    </submittedName>
</protein>
<evidence type="ECO:0000256" key="1">
    <source>
        <dbReference type="SAM" id="Phobius"/>
    </source>
</evidence>
<keyword evidence="1" id="KW-0812">Transmembrane</keyword>
<evidence type="ECO:0000313" key="3">
    <source>
        <dbReference type="EMBL" id="UGX98218.1"/>
    </source>
</evidence>
<dbReference type="RefSeq" id="WP_166341507.1">
    <property type="nucleotide sequence ID" value="NZ_CP088280.1"/>
</dbReference>
<evidence type="ECO:0000313" key="4">
    <source>
        <dbReference type="Proteomes" id="UP000564836"/>
    </source>
</evidence>
<dbReference type="EMBL" id="JACBFH010000001">
    <property type="protein sequence ID" value="NYY94960.1"/>
    <property type="molecule type" value="Genomic_DNA"/>
</dbReference>
<reference evidence="3 4" key="3">
    <citation type="journal article" date="2022" name="Int. J. Syst. Evol. Microbiol.">
        <title>Strains of Bradyrhizobium barranii sp. nov. associated with legumes native to Canada are symbionts of soybeans and belong to different subspecies (subsp. barranii subsp. nov. and subsp. apii subsp. nov.) and symbiovars (sv. glycinearum and sv. septentrionale).</title>
        <authorList>
            <person name="Bromfield E.S.P."/>
            <person name="Cloutier S."/>
            <person name="Wasai-Hara S."/>
            <person name="Minamisawa K."/>
        </authorList>
    </citation>
    <scope>NUCLEOTIDE SEQUENCE [LARGE SCALE GENOMIC DNA]</scope>
    <source>
        <strain evidence="3 4">323S2</strain>
    </source>
</reference>
<name>A0A7Z0QI86_9BRAD</name>
<feature type="transmembrane region" description="Helical" evidence="1">
    <location>
        <begin position="6"/>
        <end position="22"/>
    </location>
</feature>
<dbReference type="EMBL" id="CP088280">
    <property type="protein sequence ID" value="UGX98218.1"/>
    <property type="molecule type" value="Genomic_DNA"/>
</dbReference>
<dbReference type="Proteomes" id="UP000564836">
    <property type="component" value="Chromosome"/>
</dbReference>
<dbReference type="AlphaFoldDB" id="A0A7Z0QI86"/>
<organism evidence="2">
    <name type="scientific">Bradyrhizobium barranii subsp. barranii</name>
    <dbReference type="NCBI Taxonomy" id="2823807"/>
    <lineage>
        <taxon>Bacteria</taxon>
        <taxon>Pseudomonadati</taxon>
        <taxon>Pseudomonadota</taxon>
        <taxon>Alphaproteobacteria</taxon>
        <taxon>Hyphomicrobiales</taxon>
        <taxon>Nitrobacteraceae</taxon>
        <taxon>Bradyrhizobium</taxon>
        <taxon>Bradyrhizobium barranii</taxon>
    </lineage>
</organism>
<reference evidence="2" key="2">
    <citation type="submission" date="2020-06" db="EMBL/GenBank/DDBJ databases">
        <title>Whole Genome Sequence of Bradyrhizobium sp. Strain 323S2.</title>
        <authorList>
            <person name="Bromfield E.S.P."/>
        </authorList>
    </citation>
    <scope>NUCLEOTIDE SEQUENCE [LARGE SCALE GENOMIC DNA]</scope>
    <source>
        <strain evidence="2">323S2</strain>
    </source>
</reference>
<accession>A0A7Z0QI86</accession>